<evidence type="ECO:0000256" key="4">
    <source>
        <dbReference type="ARBA" id="ARBA00022723"/>
    </source>
</evidence>
<dbReference type="GO" id="GO:0020037">
    <property type="term" value="F:heme binding"/>
    <property type="evidence" value="ECO:0007669"/>
    <property type="project" value="InterPro"/>
</dbReference>
<dbReference type="PANTHER" id="PTHR24287">
    <property type="entry name" value="P450, PUTATIVE (EUROFUNG)-RELATED"/>
    <property type="match status" value="1"/>
</dbReference>
<evidence type="ECO:0000256" key="3">
    <source>
        <dbReference type="ARBA" id="ARBA00022617"/>
    </source>
</evidence>
<keyword evidence="11" id="KW-1185">Reference proteome</keyword>
<keyword evidence="5 9" id="KW-0560">Oxidoreductase</keyword>
<evidence type="ECO:0000256" key="6">
    <source>
        <dbReference type="ARBA" id="ARBA00023004"/>
    </source>
</evidence>
<evidence type="ECO:0000256" key="7">
    <source>
        <dbReference type="ARBA" id="ARBA00023033"/>
    </source>
</evidence>
<evidence type="ECO:0000256" key="5">
    <source>
        <dbReference type="ARBA" id="ARBA00023002"/>
    </source>
</evidence>
<evidence type="ECO:0000256" key="8">
    <source>
        <dbReference type="PIRSR" id="PIRSR602401-1"/>
    </source>
</evidence>
<dbReference type="GO" id="GO:0005506">
    <property type="term" value="F:iron ion binding"/>
    <property type="evidence" value="ECO:0007669"/>
    <property type="project" value="InterPro"/>
</dbReference>
<keyword evidence="7 9" id="KW-0503">Monooxygenase</keyword>
<dbReference type="PROSITE" id="PS00086">
    <property type="entry name" value="CYTOCHROME_P450"/>
    <property type="match status" value="1"/>
</dbReference>
<dbReference type="EMBL" id="JARKIB010000050">
    <property type="protein sequence ID" value="KAJ7755198.1"/>
    <property type="molecule type" value="Genomic_DNA"/>
</dbReference>
<comment type="similarity">
    <text evidence="2 9">Belongs to the cytochrome P450 family.</text>
</comment>
<dbReference type="PRINTS" id="PR00385">
    <property type="entry name" value="P450"/>
</dbReference>
<keyword evidence="3 8" id="KW-0349">Heme</keyword>
<dbReference type="InterPro" id="IPR047146">
    <property type="entry name" value="Cyt_P450_E_CYP52_fungi"/>
</dbReference>
<dbReference type="Proteomes" id="UP001215598">
    <property type="component" value="Unassembled WGS sequence"/>
</dbReference>
<comment type="caution">
    <text evidence="10">The sequence shown here is derived from an EMBL/GenBank/DDBJ whole genome shotgun (WGS) entry which is preliminary data.</text>
</comment>
<dbReference type="CDD" id="cd11063">
    <property type="entry name" value="CYP52"/>
    <property type="match status" value="1"/>
</dbReference>
<dbReference type="GO" id="GO:0016705">
    <property type="term" value="F:oxidoreductase activity, acting on paired donors, with incorporation or reduction of molecular oxygen"/>
    <property type="evidence" value="ECO:0007669"/>
    <property type="project" value="InterPro"/>
</dbReference>
<keyword evidence="6 8" id="KW-0408">Iron</keyword>
<dbReference type="AlphaFoldDB" id="A0AAD7J3R3"/>
<dbReference type="Pfam" id="PF00067">
    <property type="entry name" value="p450"/>
    <property type="match status" value="1"/>
</dbReference>
<dbReference type="SUPFAM" id="SSF48264">
    <property type="entry name" value="Cytochrome P450"/>
    <property type="match status" value="1"/>
</dbReference>
<comment type="cofactor">
    <cofactor evidence="1 8">
        <name>heme</name>
        <dbReference type="ChEBI" id="CHEBI:30413"/>
    </cofactor>
</comment>
<dbReference type="Gene3D" id="1.10.630.10">
    <property type="entry name" value="Cytochrome P450"/>
    <property type="match status" value="1"/>
</dbReference>
<keyword evidence="4 8" id="KW-0479">Metal-binding</keyword>
<evidence type="ECO:0000256" key="2">
    <source>
        <dbReference type="ARBA" id="ARBA00010617"/>
    </source>
</evidence>
<dbReference type="GO" id="GO:0004497">
    <property type="term" value="F:monooxygenase activity"/>
    <property type="evidence" value="ECO:0007669"/>
    <property type="project" value="UniProtKB-KW"/>
</dbReference>
<reference evidence="10" key="1">
    <citation type="submission" date="2023-03" db="EMBL/GenBank/DDBJ databases">
        <title>Massive genome expansion in bonnet fungi (Mycena s.s.) driven by repeated elements and novel gene families across ecological guilds.</title>
        <authorList>
            <consortium name="Lawrence Berkeley National Laboratory"/>
            <person name="Harder C.B."/>
            <person name="Miyauchi S."/>
            <person name="Viragh M."/>
            <person name="Kuo A."/>
            <person name="Thoen E."/>
            <person name="Andreopoulos B."/>
            <person name="Lu D."/>
            <person name="Skrede I."/>
            <person name="Drula E."/>
            <person name="Henrissat B."/>
            <person name="Morin E."/>
            <person name="Kohler A."/>
            <person name="Barry K."/>
            <person name="LaButti K."/>
            <person name="Morin E."/>
            <person name="Salamov A."/>
            <person name="Lipzen A."/>
            <person name="Mereny Z."/>
            <person name="Hegedus B."/>
            <person name="Baldrian P."/>
            <person name="Stursova M."/>
            <person name="Weitz H."/>
            <person name="Taylor A."/>
            <person name="Grigoriev I.V."/>
            <person name="Nagy L.G."/>
            <person name="Martin F."/>
            <person name="Kauserud H."/>
        </authorList>
    </citation>
    <scope>NUCLEOTIDE SEQUENCE</scope>
    <source>
        <strain evidence="10">CBHHK182m</strain>
    </source>
</reference>
<evidence type="ECO:0000256" key="1">
    <source>
        <dbReference type="ARBA" id="ARBA00001971"/>
    </source>
</evidence>
<evidence type="ECO:0000313" key="11">
    <source>
        <dbReference type="Proteomes" id="UP001215598"/>
    </source>
</evidence>
<organism evidence="10 11">
    <name type="scientific">Mycena metata</name>
    <dbReference type="NCBI Taxonomy" id="1033252"/>
    <lineage>
        <taxon>Eukaryota</taxon>
        <taxon>Fungi</taxon>
        <taxon>Dikarya</taxon>
        <taxon>Basidiomycota</taxon>
        <taxon>Agaricomycotina</taxon>
        <taxon>Agaricomycetes</taxon>
        <taxon>Agaricomycetidae</taxon>
        <taxon>Agaricales</taxon>
        <taxon>Marasmiineae</taxon>
        <taxon>Mycenaceae</taxon>
        <taxon>Mycena</taxon>
    </lineage>
</organism>
<dbReference type="InterPro" id="IPR002401">
    <property type="entry name" value="Cyt_P450_E_grp-I"/>
</dbReference>
<evidence type="ECO:0000313" key="10">
    <source>
        <dbReference type="EMBL" id="KAJ7755198.1"/>
    </source>
</evidence>
<protein>
    <submittedName>
        <fullName evidence="10">Cytochrome P450</fullName>
    </submittedName>
</protein>
<name>A0AAD7J3R3_9AGAR</name>
<sequence>MEIPPGLAHLARILPPALLPCAVTYFFLSRVPLLLDWGVLPLWSRVLGTIVAPPIVAYVYNEYQQAREAASLGAVRLPVVYDRWPGGLSLISKMAKSFKEGYPGDFLEEWCEQYGNTLVTKVLFQSGIFTTEPEYIKIILATDFDNYWKGPNDSRLLQSLLGFGVFNTDDHLWKFHRNLSRPFFSRERISDFDIFDRHTQDALSRMKARLAEGFPIDFQDLTSRFTLDSATEFLFGRSVDSTSAGLPYPESSPLANSPSFLNHPSNNFVRSFVQSQILSAQRASYGHNWPLFEFWKDIVKPHRKVINEYIDPILNDALARKRVGGLEDSKEDQTFLSDLVKATDDKEIIRDAIFNILIAGRDTTAATLTYSVYMLAEHPDIAARLRKEIIDTVGSSRMPTYDDLRGMKYLRAFINETLRLYPPVPFDLRASKRATTWPSTEPGGKPFYIPAGISCRYSVFLMHRRTDLWGPDALKFDPDRFLDDRVRKYLTVNPFIFLPFNAGARICLGQMFAYNEASFFLVRLLQSFTEFSLAPDAQPESTKPPASWKECKGTKATEKITLGTHLTMYAKGGLWVRMKEIAVED</sequence>
<dbReference type="InterPro" id="IPR001128">
    <property type="entry name" value="Cyt_P450"/>
</dbReference>
<proteinExistence type="inferred from homology"/>
<accession>A0AAD7J3R3</accession>
<dbReference type="PRINTS" id="PR00463">
    <property type="entry name" value="EP450I"/>
</dbReference>
<gene>
    <name evidence="10" type="ORF">B0H16DRAFT_1541372</name>
</gene>
<dbReference type="InterPro" id="IPR036396">
    <property type="entry name" value="Cyt_P450_sf"/>
</dbReference>
<evidence type="ECO:0000256" key="9">
    <source>
        <dbReference type="RuleBase" id="RU000461"/>
    </source>
</evidence>
<dbReference type="InterPro" id="IPR017972">
    <property type="entry name" value="Cyt_P450_CS"/>
</dbReference>
<dbReference type="PANTHER" id="PTHR24287:SF1">
    <property type="entry name" value="P450, PUTATIVE (EUROFUNG)-RELATED"/>
    <property type="match status" value="1"/>
</dbReference>
<feature type="binding site" description="axial binding residue" evidence="8">
    <location>
        <position position="507"/>
    </location>
    <ligand>
        <name>heme</name>
        <dbReference type="ChEBI" id="CHEBI:30413"/>
    </ligand>
    <ligandPart>
        <name>Fe</name>
        <dbReference type="ChEBI" id="CHEBI:18248"/>
    </ligandPart>
</feature>